<dbReference type="EMBL" id="VHSH01000002">
    <property type="protein sequence ID" value="TQV81938.1"/>
    <property type="molecule type" value="Genomic_DNA"/>
</dbReference>
<comment type="caution">
    <text evidence="1">The sequence shown here is derived from an EMBL/GenBank/DDBJ whole genome shotgun (WGS) entry which is preliminary data.</text>
</comment>
<protein>
    <submittedName>
        <fullName evidence="1">DUF934 domain-containing protein</fullName>
    </submittedName>
</protein>
<dbReference type="RefSeq" id="WP_142895569.1">
    <property type="nucleotide sequence ID" value="NZ_ML660053.1"/>
</dbReference>
<proteinExistence type="predicted"/>
<dbReference type="Pfam" id="PF06073">
    <property type="entry name" value="DUF934"/>
    <property type="match status" value="1"/>
</dbReference>
<sequence>MPLIKEGVLAEDSWQSLADEDELREGPIVVTLERWQSERDSLLARNTPLGVRLRSDQSPALVAEDLERFGLVALEFPKFNDGRAYSYARLLRDRYGFKGEVRAVGGVFRDQFLLMQRCGFDAFEVADKAAVEAWEKAISEISVTYQPGADARRPALALRRNRPAA</sequence>
<name>A0A545TXI0_9PROT</name>
<gene>
    <name evidence="1" type="ORF">FKG95_06805</name>
</gene>
<organism evidence="1 2">
    <name type="scientific">Denitrobaculum tricleocarpae</name>
    <dbReference type="NCBI Taxonomy" id="2591009"/>
    <lineage>
        <taxon>Bacteria</taxon>
        <taxon>Pseudomonadati</taxon>
        <taxon>Pseudomonadota</taxon>
        <taxon>Alphaproteobacteria</taxon>
        <taxon>Rhodospirillales</taxon>
        <taxon>Rhodospirillaceae</taxon>
        <taxon>Denitrobaculum</taxon>
    </lineage>
</organism>
<dbReference type="InterPro" id="IPR008318">
    <property type="entry name" value="UCP030820"/>
</dbReference>
<dbReference type="AlphaFoldDB" id="A0A545TXI0"/>
<reference evidence="1 2" key="1">
    <citation type="submission" date="2019-06" db="EMBL/GenBank/DDBJ databases">
        <title>Whole genome sequence for Rhodospirillaceae sp. R148.</title>
        <authorList>
            <person name="Wang G."/>
        </authorList>
    </citation>
    <scope>NUCLEOTIDE SEQUENCE [LARGE SCALE GENOMIC DNA]</scope>
    <source>
        <strain evidence="1 2">R148</strain>
    </source>
</reference>
<accession>A0A545TXI0</accession>
<dbReference type="Proteomes" id="UP000315252">
    <property type="component" value="Unassembled WGS sequence"/>
</dbReference>
<evidence type="ECO:0000313" key="1">
    <source>
        <dbReference type="EMBL" id="TQV81938.1"/>
    </source>
</evidence>
<dbReference type="OrthoDB" id="9800421at2"/>
<keyword evidence="2" id="KW-1185">Reference proteome</keyword>
<evidence type="ECO:0000313" key="2">
    <source>
        <dbReference type="Proteomes" id="UP000315252"/>
    </source>
</evidence>
<dbReference type="PIRSF" id="PIRSF030820">
    <property type="entry name" value="UCP030820"/>
    <property type="match status" value="1"/>
</dbReference>